<keyword evidence="2" id="KW-0012">Acyltransferase</keyword>
<dbReference type="Proteomes" id="UP001217500">
    <property type="component" value="Chromosome"/>
</dbReference>
<evidence type="ECO:0000259" key="1">
    <source>
        <dbReference type="Pfam" id="PF00814"/>
    </source>
</evidence>
<dbReference type="RefSeq" id="WP_289503970.1">
    <property type="nucleotide sequence ID" value="NZ_CP116805.1"/>
</dbReference>
<feature type="domain" description="Gcp-like" evidence="1">
    <location>
        <begin position="30"/>
        <end position="125"/>
    </location>
</feature>
<evidence type="ECO:0000313" key="2">
    <source>
        <dbReference type="EMBL" id="WCL54251.1"/>
    </source>
</evidence>
<dbReference type="KEGG" id="gso:PH603_00570"/>
<keyword evidence="3" id="KW-1185">Reference proteome</keyword>
<proteinExistence type="predicted"/>
<dbReference type="GO" id="GO:0061711">
    <property type="term" value="F:tRNA N(6)-L-threonylcarbamoyladenine synthase activity"/>
    <property type="evidence" value="ECO:0007669"/>
    <property type="project" value="UniProtKB-EC"/>
</dbReference>
<protein>
    <submittedName>
        <fullName evidence="2">tRNA (Adenosine(37)-N6)-threonylcarbamoyltransferase complex dimerization subunit type 1 TsaB</fullName>
        <ecNumber evidence="2">2.3.1.234</ecNumber>
    </submittedName>
</protein>
<dbReference type="NCBIfam" id="TIGR03725">
    <property type="entry name" value="T6A_YeaZ"/>
    <property type="match status" value="1"/>
</dbReference>
<accession>A0AAE9XPZ7</accession>
<dbReference type="PANTHER" id="PTHR11735:SF11">
    <property type="entry name" value="TRNA THREONYLCARBAMOYLADENOSINE BIOSYNTHESIS PROTEIN TSAB"/>
    <property type="match status" value="1"/>
</dbReference>
<dbReference type="Gene3D" id="3.30.420.40">
    <property type="match status" value="2"/>
</dbReference>
<dbReference type="EC" id="2.3.1.234" evidence="2"/>
<keyword evidence="2" id="KW-0808">Transferase</keyword>
<dbReference type="Pfam" id="PF00814">
    <property type="entry name" value="TsaD"/>
    <property type="match status" value="1"/>
</dbReference>
<name>A0AAE9XPZ7_9PROT</name>
<dbReference type="GO" id="GO:0005829">
    <property type="term" value="C:cytosol"/>
    <property type="evidence" value="ECO:0007669"/>
    <property type="project" value="TreeGrafter"/>
</dbReference>
<sequence length="219" mass="22398">MSVLAIDTSEAWCSATLVANGAALGSMREKLGRGHAERLMPMIEELMAEAGCSLGDVTRLAVVTGPGTFTGLRIGLSVARGLGLALSKPVIGITGLSLVAGPVLERTGGTVHAVVDGRGGQAFHQAFEGFDSDGLPVPVSDAGCFDMDIIREKIAARPGHVAGSGATPAGSADAAFDGIDPVWLARVAERLDPAAFPPEPAYFRPPDAKKATPLFPVAV</sequence>
<evidence type="ECO:0000313" key="3">
    <source>
        <dbReference type="Proteomes" id="UP001217500"/>
    </source>
</evidence>
<dbReference type="SUPFAM" id="SSF53067">
    <property type="entry name" value="Actin-like ATPase domain"/>
    <property type="match status" value="1"/>
</dbReference>
<dbReference type="AlphaFoldDB" id="A0AAE9XPZ7"/>
<dbReference type="GO" id="GO:0002949">
    <property type="term" value="P:tRNA threonylcarbamoyladenosine modification"/>
    <property type="evidence" value="ECO:0007669"/>
    <property type="project" value="InterPro"/>
</dbReference>
<gene>
    <name evidence="2" type="primary">tsaB</name>
    <name evidence="2" type="ORF">PH603_00570</name>
</gene>
<dbReference type="EMBL" id="CP116805">
    <property type="protein sequence ID" value="WCL54251.1"/>
    <property type="molecule type" value="Genomic_DNA"/>
</dbReference>
<reference evidence="2" key="1">
    <citation type="submission" date="2023-01" db="EMBL/GenBank/DDBJ databases">
        <title>The genome sequence of Kordiimonadaceae bacterium 6D33.</title>
        <authorList>
            <person name="Liu Y."/>
        </authorList>
    </citation>
    <scope>NUCLEOTIDE SEQUENCE</scope>
    <source>
        <strain evidence="2">6D33</strain>
    </source>
</reference>
<organism evidence="2 3">
    <name type="scientific">Gimibacter soli</name>
    <dbReference type="NCBI Taxonomy" id="3024400"/>
    <lineage>
        <taxon>Bacteria</taxon>
        <taxon>Pseudomonadati</taxon>
        <taxon>Pseudomonadota</taxon>
        <taxon>Alphaproteobacteria</taxon>
        <taxon>Kordiimonadales</taxon>
        <taxon>Temperatibacteraceae</taxon>
        <taxon>Gimibacter</taxon>
    </lineage>
</organism>
<dbReference type="InterPro" id="IPR000905">
    <property type="entry name" value="Gcp-like_dom"/>
</dbReference>
<dbReference type="InterPro" id="IPR043129">
    <property type="entry name" value="ATPase_NBD"/>
</dbReference>
<dbReference type="PANTHER" id="PTHR11735">
    <property type="entry name" value="TRNA N6-ADENOSINE THREONYLCARBAMOYLTRANSFERASE"/>
    <property type="match status" value="1"/>
</dbReference>
<dbReference type="InterPro" id="IPR022496">
    <property type="entry name" value="T6A_TsaB"/>
</dbReference>